<name>A0A5P1E1F8_ASPOF</name>
<sequence length="173" mass="19444">MNMDNNLLDLPCPAVDYFEIDMKLSKKFIETARVSDIPFQMFCYRVIERERCSLYLKEKSSDSGSEGTSTYGDDSGFNMMIHDDSFVSPLPLRRSSSQMCLDVGSKSSPRKIDKKAVKQSGQTPKGRTKRPPPLLNLRGRSLNLKSYSQLTPPATMTPGRRRISGHKSDSELA</sequence>
<evidence type="ECO:0000256" key="1">
    <source>
        <dbReference type="SAM" id="MobiDB-lite"/>
    </source>
</evidence>
<reference evidence="3" key="1">
    <citation type="journal article" date="2017" name="Nat. Commun.">
        <title>The asparagus genome sheds light on the origin and evolution of a young Y chromosome.</title>
        <authorList>
            <person name="Harkess A."/>
            <person name="Zhou J."/>
            <person name="Xu C."/>
            <person name="Bowers J.E."/>
            <person name="Van der Hulst R."/>
            <person name="Ayyampalayam S."/>
            <person name="Mercati F."/>
            <person name="Riccardi P."/>
            <person name="McKain M.R."/>
            <person name="Kakrana A."/>
            <person name="Tang H."/>
            <person name="Ray J."/>
            <person name="Groenendijk J."/>
            <person name="Arikit S."/>
            <person name="Mathioni S.M."/>
            <person name="Nakano M."/>
            <person name="Shan H."/>
            <person name="Telgmann-Rauber A."/>
            <person name="Kanno A."/>
            <person name="Yue Z."/>
            <person name="Chen H."/>
            <person name="Li W."/>
            <person name="Chen Y."/>
            <person name="Xu X."/>
            <person name="Zhang Y."/>
            <person name="Luo S."/>
            <person name="Chen H."/>
            <person name="Gao J."/>
            <person name="Mao Z."/>
            <person name="Pires J.C."/>
            <person name="Luo M."/>
            <person name="Kudrna D."/>
            <person name="Wing R.A."/>
            <person name="Meyers B.C."/>
            <person name="Yi K."/>
            <person name="Kong H."/>
            <person name="Lavrijsen P."/>
            <person name="Sunseri F."/>
            <person name="Falavigna A."/>
            <person name="Ye Y."/>
            <person name="Leebens-Mack J.H."/>
            <person name="Chen G."/>
        </authorList>
    </citation>
    <scope>NUCLEOTIDE SEQUENCE [LARGE SCALE GENOMIC DNA]</scope>
    <source>
        <strain evidence="3">cv. DH0086</strain>
    </source>
</reference>
<proteinExistence type="predicted"/>
<dbReference type="Gramene" id="ONK56421">
    <property type="protein sequence ID" value="ONK56421"/>
    <property type="gene ID" value="A4U43_C10F8460"/>
</dbReference>
<keyword evidence="3" id="KW-1185">Reference proteome</keyword>
<evidence type="ECO:0000313" key="2">
    <source>
        <dbReference type="EMBL" id="ONK56421.1"/>
    </source>
</evidence>
<protein>
    <submittedName>
        <fullName evidence="2">Uncharacterized protein</fullName>
    </submittedName>
</protein>
<dbReference type="AlphaFoldDB" id="A0A5P1E1F8"/>
<dbReference type="EMBL" id="CM007390">
    <property type="protein sequence ID" value="ONK56421.1"/>
    <property type="molecule type" value="Genomic_DNA"/>
</dbReference>
<feature type="compositionally biased region" description="Polar residues" evidence="1">
    <location>
        <begin position="143"/>
        <end position="154"/>
    </location>
</feature>
<evidence type="ECO:0000313" key="3">
    <source>
        <dbReference type="Proteomes" id="UP000243459"/>
    </source>
</evidence>
<organism evidence="2 3">
    <name type="scientific">Asparagus officinalis</name>
    <name type="common">Garden asparagus</name>
    <dbReference type="NCBI Taxonomy" id="4686"/>
    <lineage>
        <taxon>Eukaryota</taxon>
        <taxon>Viridiplantae</taxon>
        <taxon>Streptophyta</taxon>
        <taxon>Embryophyta</taxon>
        <taxon>Tracheophyta</taxon>
        <taxon>Spermatophyta</taxon>
        <taxon>Magnoliopsida</taxon>
        <taxon>Liliopsida</taxon>
        <taxon>Asparagales</taxon>
        <taxon>Asparagaceae</taxon>
        <taxon>Asparagoideae</taxon>
        <taxon>Asparagus</taxon>
    </lineage>
</organism>
<gene>
    <name evidence="2" type="ORF">A4U43_C10F8460</name>
</gene>
<dbReference type="Proteomes" id="UP000243459">
    <property type="component" value="Chromosome 10"/>
</dbReference>
<accession>A0A5P1E1F8</accession>
<feature type="region of interest" description="Disordered" evidence="1">
    <location>
        <begin position="97"/>
        <end position="173"/>
    </location>
</feature>